<evidence type="ECO:0000256" key="1">
    <source>
        <dbReference type="ARBA" id="ARBA00023186"/>
    </source>
</evidence>
<feature type="domain" description="DnaJ-related protein N-terminal" evidence="3">
    <location>
        <begin position="3"/>
        <end position="117"/>
    </location>
</feature>
<dbReference type="Proteomes" id="UP000279995">
    <property type="component" value="Chromosome I"/>
</dbReference>
<name>A0AAD0XAS8_9GAMM</name>
<organism evidence="4 5">
    <name type="scientific">Pseudoalteromonas agarivorans</name>
    <dbReference type="NCBI Taxonomy" id="176102"/>
    <lineage>
        <taxon>Bacteria</taxon>
        <taxon>Pseudomonadati</taxon>
        <taxon>Pseudomonadota</taxon>
        <taxon>Gammaproteobacteria</taxon>
        <taxon>Alteromonadales</taxon>
        <taxon>Pseudoalteromonadaceae</taxon>
        <taxon>Pseudoalteromonas</taxon>
    </lineage>
</organism>
<dbReference type="Pfam" id="PF12339">
    <property type="entry name" value="DNAJ_related"/>
    <property type="match status" value="1"/>
</dbReference>
<dbReference type="Pfam" id="PF00226">
    <property type="entry name" value="DnaJ"/>
    <property type="match status" value="1"/>
</dbReference>
<dbReference type="RefSeq" id="WP_121636812.1">
    <property type="nucleotide sequence ID" value="NZ_CP033065.1"/>
</dbReference>
<dbReference type="SUPFAM" id="SSF46565">
    <property type="entry name" value="Chaperone J-domain"/>
    <property type="match status" value="1"/>
</dbReference>
<accession>A0AAD0XAS8</accession>
<protein>
    <submittedName>
        <fullName evidence="4">Molecular chaperone DnaJ</fullName>
    </submittedName>
</protein>
<dbReference type="AlphaFoldDB" id="A0AAD0XAS8"/>
<dbReference type="EMBL" id="CP033065">
    <property type="protein sequence ID" value="AYM85302.1"/>
    <property type="molecule type" value="Genomic_DNA"/>
</dbReference>
<dbReference type="InterPro" id="IPR001623">
    <property type="entry name" value="DnaJ_domain"/>
</dbReference>
<evidence type="ECO:0000313" key="4">
    <source>
        <dbReference type="EMBL" id="AYM85302.1"/>
    </source>
</evidence>
<dbReference type="CDD" id="cd06257">
    <property type="entry name" value="DnaJ"/>
    <property type="match status" value="1"/>
</dbReference>
<feature type="domain" description="J" evidence="2">
    <location>
        <begin position="138"/>
        <end position="181"/>
    </location>
</feature>
<dbReference type="Gene3D" id="1.10.287.110">
    <property type="entry name" value="DnaJ domain"/>
    <property type="match status" value="1"/>
</dbReference>
<dbReference type="InterPro" id="IPR021059">
    <property type="entry name" value="DnaJ-related_N"/>
</dbReference>
<reference evidence="4 5" key="1">
    <citation type="submission" date="2018-10" db="EMBL/GenBank/DDBJ databases">
        <title>Complete Genome Sequence and Transcriptomic Profiles of a Marine Bacterium, Pseudoalteromonas agarivorans Hao 2018.</title>
        <authorList>
            <person name="Hao L."/>
        </authorList>
    </citation>
    <scope>NUCLEOTIDE SEQUENCE [LARGE SCALE GENOMIC DNA]</scope>
    <source>
        <strain evidence="4 5">Hao 2018</strain>
    </source>
</reference>
<dbReference type="InterPro" id="IPR036869">
    <property type="entry name" value="J_dom_sf"/>
</dbReference>
<evidence type="ECO:0000259" key="3">
    <source>
        <dbReference type="Pfam" id="PF12339"/>
    </source>
</evidence>
<evidence type="ECO:0000313" key="5">
    <source>
        <dbReference type="Proteomes" id="UP000279995"/>
    </source>
</evidence>
<sequence>MLNPLIDEIFELLLTQRVWKVHTLAATLAQQGVLPPLDANPEQNLFKKNFLIMNALFELQTQLLPKHLIISSLHIELTEPSSNVATQSHLKSYYLNWENYDTSAKDIEALLDSFWQQFNPLIKQPIEQIEPLLKAWQLPPNFSLGMLQKRWRQLALKHHPDKQTGSACKFRQIRAEYEQLKLAAQNT</sequence>
<gene>
    <name evidence="4" type="ORF">D9T18_00640</name>
</gene>
<evidence type="ECO:0000259" key="2">
    <source>
        <dbReference type="Pfam" id="PF00226"/>
    </source>
</evidence>
<keyword evidence="1" id="KW-0143">Chaperone</keyword>
<proteinExistence type="predicted"/>